<dbReference type="GO" id="GO:0016787">
    <property type="term" value="F:hydrolase activity"/>
    <property type="evidence" value="ECO:0007669"/>
    <property type="project" value="UniProtKB-KW"/>
</dbReference>
<dbReference type="RefSeq" id="WP_377786359.1">
    <property type="nucleotide sequence ID" value="NZ_JBHUOC010000001.1"/>
</dbReference>
<dbReference type="Gene3D" id="3.40.50.1110">
    <property type="entry name" value="SGNH hydrolase"/>
    <property type="match status" value="1"/>
</dbReference>
<feature type="domain" description="SGNH hydrolase-type esterase" evidence="1">
    <location>
        <begin position="126"/>
        <end position="316"/>
    </location>
</feature>
<reference evidence="3" key="1">
    <citation type="journal article" date="2019" name="Int. J. Syst. Evol. Microbiol.">
        <title>The Global Catalogue of Microorganisms (GCM) 10K type strain sequencing project: providing services to taxonomists for standard genome sequencing and annotation.</title>
        <authorList>
            <consortium name="The Broad Institute Genomics Platform"/>
            <consortium name="The Broad Institute Genome Sequencing Center for Infectious Disease"/>
            <person name="Wu L."/>
            <person name="Ma J."/>
        </authorList>
    </citation>
    <scope>NUCLEOTIDE SEQUENCE [LARGE SCALE GENOMIC DNA]</scope>
    <source>
        <strain evidence="3">CECT 8482</strain>
    </source>
</reference>
<protein>
    <submittedName>
        <fullName evidence="2">SGNH/GDSL hydrolase family protein</fullName>
    </submittedName>
</protein>
<comment type="caution">
    <text evidence="2">The sequence shown here is derived from an EMBL/GenBank/DDBJ whole genome shotgun (WGS) entry which is preliminary data.</text>
</comment>
<name>A0ABT8DDG4_9RHOB</name>
<dbReference type="EMBL" id="JAUFRC010000001">
    <property type="protein sequence ID" value="MDN3713362.1"/>
    <property type="molecule type" value="Genomic_DNA"/>
</dbReference>
<keyword evidence="2" id="KW-0378">Hydrolase</keyword>
<evidence type="ECO:0000313" key="3">
    <source>
        <dbReference type="Proteomes" id="UP001243846"/>
    </source>
</evidence>
<sequence>MGAWVELTRWNNAQYQTINLSGQGLAARDLNLCITPGITWTGDGSSLVYNCPLEIDDQGGAVDGTALFNGTLQAVPMGAKIAQYYWDARKGQDSPFIRWYDVAGGTFTRWRYLLRPAVVGPTLVDFGDSIQAGVGPGAANSVPAQAAALVGGTLTNLGVSGRMMCGTTAGDFIPQIDAPANAAAIAAAKIITIAYGTNDWNSSVPIGAETDTANGTFYGAMAEGLSKIRALNPTAKIAFAVPIYRGKAYSNPKDWTEAGAHSGSGLLVEDYRRAIRRFSAIHGLPVLEMSHNFAINAVSAPTYLPDCLHPDIAGAALMAEWRVAQWIAWKWAVRV</sequence>
<dbReference type="Pfam" id="PF13472">
    <property type="entry name" value="Lipase_GDSL_2"/>
    <property type="match status" value="1"/>
</dbReference>
<organism evidence="2 3">
    <name type="scientific">Paracoccus cavernae</name>
    <dbReference type="NCBI Taxonomy" id="1571207"/>
    <lineage>
        <taxon>Bacteria</taxon>
        <taxon>Pseudomonadati</taxon>
        <taxon>Pseudomonadota</taxon>
        <taxon>Alphaproteobacteria</taxon>
        <taxon>Rhodobacterales</taxon>
        <taxon>Paracoccaceae</taxon>
        <taxon>Paracoccus</taxon>
    </lineage>
</organism>
<keyword evidence="3" id="KW-1185">Reference proteome</keyword>
<dbReference type="InterPro" id="IPR036514">
    <property type="entry name" value="SGNH_hydro_sf"/>
</dbReference>
<evidence type="ECO:0000259" key="1">
    <source>
        <dbReference type="Pfam" id="PF13472"/>
    </source>
</evidence>
<proteinExistence type="predicted"/>
<dbReference type="Proteomes" id="UP001243846">
    <property type="component" value="Unassembled WGS sequence"/>
</dbReference>
<gene>
    <name evidence="2" type="ORF">QWZ10_19445</name>
</gene>
<dbReference type="InterPro" id="IPR013830">
    <property type="entry name" value="SGNH_hydro"/>
</dbReference>
<dbReference type="CDD" id="cd00229">
    <property type="entry name" value="SGNH_hydrolase"/>
    <property type="match status" value="1"/>
</dbReference>
<dbReference type="SUPFAM" id="SSF52266">
    <property type="entry name" value="SGNH hydrolase"/>
    <property type="match status" value="1"/>
</dbReference>
<evidence type="ECO:0000313" key="2">
    <source>
        <dbReference type="EMBL" id="MDN3713362.1"/>
    </source>
</evidence>
<accession>A0ABT8DDG4</accession>